<organism evidence="12 13">
    <name type="scientific">Methanolobus mangrovi</name>
    <dbReference type="NCBI Taxonomy" id="3072977"/>
    <lineage>
        <taxon>Archaea</taxon>
        <taxon>Methanobacteriati</taxon>
        <taxon>Methanobacteriota</taxon>
        <taxon>Stenosarchaea group</taxon>
        <taxon>Methanomicrobia</taxon>
        <taxon>Methanosarcinales</taxon>
        <taxon>Methanosarcinaceae</taxon>
        <taxon>Methanolobus</taxon>
    </lineage>
</organism>
<dbReference type="InterPro" id="IPR001538">
    <property type="entry name" value="Man6P_isomerase-2_C"/>
</dbReference>
<dbReference type="SUPFAM" id="SSF53448">
    <property type="entry name" value="Nucleotide-diphospho-sugar transferases"/>
    <property type="match status" value="1"/>
</dbReference>
<dbReference type="Gene3D" id="2.60.120.10">
    <property type="entry name" value="Jelly Rolls"/>
    <property type="match status" value="1"/>
</dbReference>
<feature type="domain" description="Mannose-6-phosphate isomerase type II C-terminal" evidence="10">
    <location>
        <begin position="336"/>
        <end position="450"/>
    </location>
</feature>
<dbReference type="GeneID" id="84231031"/>
<dbReference type="RefSeq" id="WP_309309623.1">
    <property type="nucleotide sequence ID" value="NZ_CP133594.1"/>
</dbReference>
<dbReference type="GO" id="GO:0004475">
    <property type="term" value="F:mannose-1-phosphate guanylyltransferase (GTP) activity"/>
    <property type="evidence" value="ECO:0007669"/>
    <property type="project" value="UniProtKB-EC"/>
</dbReference>
<dbReference type="Pfam" id="PF00483">
    <property type="entry name" value="NTP_transferase"/>
    <property type="match status" value="1"/>
</dbReference>
<keyword evidence="4 12" id="KW-0548">Nucleotidyltransferase</keyword>
<dbReference type="InterPro" id="IPR029044">
    <property type="entry name" value="Nucleotide-diphossugar_trans"/>
</dbReference>
<dbReference type="GO" id="GO:0009298">
    <property type="term" value="P:GDP-mannose biosynthetic process"/>
    <property type="evidence" value="ECO:0007669"/>
    <property type="project" value="TreeGrafter"/>
</dbReference>
<dbReference type="CDD" id="cd02213">
    <property type="entry name" value="cupin_PMI_typeII_C"/>
    <property type="match status" value="1"/>
</dbReference>
<dbReference type="GO" id="GO:0016853">
    <property type="term" value="F:isomerase activity"/>
    <property type="evidence" value="ECO:0007669"/>
    <property type="project" value="UniProtKB-KW"/>
</dbReference>
<dbReference type="PANTHER" id="PTHR46390">
    <property type="entry name" value="MANNOSE-1-PHOSPHATE GUANYLYLTRANSFERASE"/>
    <property type="match status" value="1"/>
</dbReference>
<dbReference type="InterPro" id="IPR006375">
    <property type="entry name" value="Man1P_GuaTrfase/Man6P_Isoase"/>
</dbReference>
<protein>
    <recommendedName>
        <fullName evidence="2">mannose-1-phosphate guanylyltransferase</fullName>
        <ecNumber evidence="2">2.7.7.13</ecNumber>
    </recommendedName>
</protein>
<dbReference type="EC" id="2.7.7.13" evidence="2"/>
<evidence type="ECO:0000256" key="4">
    <source>
        <dbReference type="ARBA" id="ARBA00022695"/>
    </source>
</evidence>
<dbReference type="InterPro" id="IPR049577">
    <property type="entry name" value="GMPP_N"/>
</dbReference>
<evidence type="ECO:0000259" key="9">
    <source>
        <dbReference type="Pfam" id="PF00483"/>
    </source>
</evidence>
<dbReference type="EMBL" id="CP133594">
    <property type="protein sequence ID" value="WMW23507.1"/>
    <property type="molecule type" value="Genomic_DNA"/>
</dbReference>
<dbReference type="InterPro" id="IPR005835">
    <property type="entry name" value="NTP_transferase_dom"/>
</dbReference>
<dbReference type="FunFam" id="2.60.120.10:FF:000032">
    <property type="entry name" value="Mannose-1-phosphate guanylyltransferase/mannose-6-phosphate isomerase"/>
    <property type="match status" value="1"/>
</dbReference>
<keyword evidence="13" id="KW-1185">Reference proteome</keyword>
<dbReference type="SUPFAM" id="SSF51182">
    <property type="entry name" value="RmlC-like cupins"/>
    <property type="match status" value="1"/>
</dbReference>
<keyword evidence="12" id="KW-0413">Isomerase</keyword>
<evidence type="ECO:0000256" key="2">
    <source>
        <dbReference type="ARBA" id="ARBA00012387"/>
    </source>
</evidence>
<gene>
    <name evidence="12" type="ORF">RE476_12780</name>
</gene>
<comment type="similarity">
    <text evidence="1 8">Belongs to the mannose-6-phosphate isomerase type 2 family.</text>
</comment>
<dbReference type="Pfam" id="PF01050">
    <property type="entry name" value="MannoseP_isomer"/>
    <property type="match status" value="1"/>
</dbReference>
<evidence type="ECO:0000256" key="6">
    <source>
        <dbReference type="ARBA" id="ARBA00023134"/>
    </source>
</evidence>
<keyword evidence="6" id="KW-0342">GTP-binding</keyword>
<evidence type="ECO:0000256" key="1">
    <source>
        <dbReference type="ARBA" id="ARBA00006115"/>
    </source>
</evidence>
<evidence type="ECO:0000256" key="7">
    <source>
        <dbReference type="ARBA" id="ARBA00047343"/>
    </source>
</evidence>
<reference evidence="12" key="1">
    <citation type="submission" date="2023-08" db="EMBL/GenBank/DDBJ databases">
        <title>Methanolobus mangrovi sp. nov. and Methanolobus sediminis sp. nov, two novel methylotrophic methanogens isolated from mangrove sediments in China.</title>
        <authorList>
            <person name="Zhou J."/>
        </authorList>
    </citation>
    <scope>NUCLEOTIDE SEQUENCE</scope>
    <source>
        <strain evidence="12">FTZ2</strain>
    </source>
</reference>
<dbReference type="Proteomes" id="UP001183006">
    <property type="component" value="Chromosome"/>
</dbReference>
<dbReference type="InterPro" id="IPR011051">
    <property type="entry name" value="RmlC_Cupin_sf"/>
</dbReference>
<dbReference type="InterPro" id="IPR014710">
    <property type="entry name" value="RmlC-like_jellyroll"/>
</dbReference>
<comment type="catalytic activity">
    <reaction evidence="7">
        <text>alpha-D-mannose 1-phosphate + GTP + H(+) = GDP-alpha-D-mannose + diphosphate</text>
        <dbReference type="Rhea" id="RHEA:15229"/>
        <dbReference type="ChEBI" id="CHEBI:15378"/>
        <dbReference type="ChEBI" id="CHEBI:33019"/>
        <dbReference type="ChEBI" id="CHEBI:37565"/>
        <dbReference type="ChEBI" id="CHEBI:57527"/>
        <dbReference type="ChEBI" id="CHEBI:58409"/>
        <dbReference type="EC" id="2.7.7.13"/>
    </reaction>
</comment>
<dbReference type="Pfam" id="PF22640">
    <property type="entry name" value="ManC_GMP_beta-helix"/>
    <property type="match status" value="1"/>
</dbReference>
<evidence type="ECO:0000259" key="10">
    <source>
        <dbReference type="Pfam" id="PF01050"/>
    </source>
</evidence>
<accession>A0AA51YHT8</accession>
<evidence type="ECO:0000259" key="11">
    <source>
        <dbReference type="Pfam" id="PF22640"/>
    </source>
</evidence>
<dbReference type="GO" id="GO:0005525">
    <property type="term" value="F:GTP binding"/>
    <property type="evidence" value="ECO:0007669"/>
    <property type="project" value="UniProtKB-KW"/>
</dbReference>
<dbReference type="InterPro" id="IPR054566">
    <property type="entry name" value="ManC/GMP-like_b-helix"/>
</dbReference>
<evidence type="ECO:0000313" key="13">
    <source>
        <dbReference type="Proteomes" id="UP001183006"/>
    </source>
</evidence>
<dbReference type="PANTHER" id="PTHR46390:SF1">
    <property type="entry name" value="MANNOSE-1-PHOSPHATE GUANYLYLTRANSFERASE"/>
    <property type="match status" value="1"/>
</dbReference>
<dbReference type="FunFam" id="3.90.550.10:FF:000046">
    <property type="entry name" value="Mannose-1-phosphate guanylyltransferase (GDP)"/>
    <property type="match status" value="1"/>
</dbReference>
<evidence type="ECO:0000256" key="8">
    <source>
        <dbReference type="RuleBase" id="RU004190"/>
    </source>
</evidence>
<sequence>MKSIILAGGSGTRLWPLSREKYPKQFLKLTDKSLFQDTVLRCLEVSDISEIFVVTNESQKFFVIGQIEELGYEIPLDNVLLEPIGKNTLPAIVYGMSRIESEFGKSVVGIFSSDHILDKNAMETIRKTEELAYEYLLTFGIAPTSPHTGYGYIKPTDSIGIGFKVSEFKEKPDTSTARKYIEDGCLWNSGMFLFDTDVFFEELERHEPDISAAFASSENIKDIYNKIPSVSIDYGIMEKSDRVAVVKIQERWSDLGNFNAIYEEFEKDENNNIVNNCDDVLIDSSGNLIYSKADKIVSLIDINDMIVVDTPDALLVCPKSSSQKVKDVVSSLKSINDERAELHQTVYRPWGSYTILENSQRHKIKNIIVLPQKKLSLQLHHHRSEHWVVVKGMACVQVDGEQYFLREGESTFIKAGMKHRLSNPGKLPLEIIEVQLGEYVEEDDIIRFDDDYGRE</sequence>
<dbReference type="Gene3D" id="3.90.550.10">
    <property type="entry name" value="Spore Coat Polysaccharide Biosynthesis Protein SpsA, Chain A"/>
    <property type="match status" value="1"/>
</dbReference>
<proteinExistence type="inferred from homology"/>
<keyword evidence="5" id="KW-0547">Nucleotide-binding</keyword>
<name>A0AA51YHT8_9EURY</name>
<evidence type="ECO:0000313" key="12">
    <source>
        <dbReference type="EMBL" id="WMW23507.1"/>
    </source>
</evidence>
<dbReference type="InterPro" id="IPR051161">
    <property type="entry name" value="Mannose-6P_isomerase_type2"/>
</dbReference>
<dbReference type="GO" id="GO:0000271">
    <property type="term" value="P:polysaccharide biosynthetic process"/>
    <property type="evidence" value="ECO:0007669"/>
    <property type="project" value="InterPro"/>
</dbReference>
<dbReference type="NCBIfam" id="TIGR01479">
    <property type="entry name" value="GMP_PMI"/>
    <property type="match status" value="1"/>
</dbReference>
<feature type="domain" description="Nucleotidyl transferase" evidence="9">
    <location>
        <begin position="2"/>
        <end position="270"/>
    </location>
</feature>
<evidence type="ECO:0000256" key="3">
    <source>
        <dbReference type="ARBA" id="ARBA00022679"/>
    </source>
</evidence>
<feature type="domain" description="MannoseP isomerase/GMP-like beta-helix" evidence="11">
    <location>
        <begin position="280"/>
        <end position="332"/>
    </location>
</feature>
<evidence type="ECO:0000256" key="5">
    <source>
        <dbReference type="ARBA" id="ARBA00022741"/>
    </source>
</evidence>
<dbReference type="AlphaFoldDB" id="A0AA51YHT8"/>
<dbReference type="KEGG" id="mmav:RE476_12780"/>
<keyword evidence="3 12" id="KW-0808">Transferase</keyword>
<dbReference type="CDD" id="cd02509">
    <property type="entry name" value="GDP-M1P_Guanylyltransferase"/>
    <property type="match status" value="1"/>
</dbReference>